<dbReference type="Proteomes" id="UP000320762">
    <property type="component" value="Unassembled WGS sequence"/>
</dbReference>
<dbReference type="GO" id="GO:0005975">
    <property type="term" value="P:carbohydrate metabolic process"/>
    <property type="evidence" value="ECO:0007669"/>
    <property type="project" value="InterPro"/>
</dbReference>
<keyword evidence="5" id="KW-1185">Reference proteome</keyword>
<proteinExistence type="predicted"/>
<dbReference type="InterPro" id="IPR008928">
    <property type="entry name" value="6-hairpin_glycosidase_sf"/>
</dbReference>
<evidence type="ECO:0000313" key="5">
    <source>
        <dbReference type="Proteomes" id="UP000320762"/>
    </source>
</evidence>
<dbReference type="InterPro" id="IPR035396">
    <property type="entry name" value="Bac_rhamnosid6H"/>
</dbReference>
<keyword evidence="4" id="KW-0378">Hydrolase</keyword>
<dbReference type="Gene3D" id="2.60.420.10">
    <property type="entry name" value="Maltose phosphorylase, domain 3"/>
    <property type="match status" value="1"/>
</dbReference>
<name>A0A550BYJ3_9AGAR</name>
<dbReference type="GO" id="GO:0016787">
    <property type="term" value="F:hydrolase activity"/>
    <property type="evidence" value="ECO:0007669"/>
    <property type="project" value="UniProtKB-KW"/>
</dbReference>
<dbReference type="PANTHER" id="PTHR34987">
    <property type="entry name" value="C, PUTATIVE (AFU_ORTHOLOGUE AFUA_3G02880)-RELATED"/>
    <property type="match status" value="1"/>
</dbReference>
<dbReference type="STRING" id="97359.A0A550BYJ3"/>
<keyword evidence="1" id="KW-0732">Signal</keyword>
<reference evidence="4 5" key="1">
    <citation type="journal article" date="2019" name="New Phytol.">
        <title>Comparative genomics reveals unique wood-decay strategies and fruiting body development in the Schizophyllaceae.</title>
        <authorList>
            <person name="Almasi E."/>
            <person name="Sahu N."/>
            <person name="Krizsan K."/>
            <person name="Balint B."/>
            <person name="Kovacs G.M."/>
            <person name="Kiss B."/>
            <person name="Cseklye J."/>
            <person name="Drula E."/>
            <person name="Henrissat B."/>
            <person name="Nagy I."/>
            <person name="Chovatia M."/>
            <person name="Adam C."/>
            <person name="LaButti K."/>
            <person name="Lipzen A."/>
            <person name="Riley R."/>
            <person name="Grigoriev I.V."/>
            <person name="Nagy L.G."/>
        </authorList>
    </citation>
    <scope>NUCLEOTIDE SEQUENCE [LARGE SCALE GENOMIC DNA]</scope>
    <source>
        <strain evidence="4 5">NL-1724</strain>
    </source>
</reference>
<dbReference type="InterPro" id="IPR035398">
    <property type="entry name" value="Bac_rhamnosid_C"/>
</dbReference>
<accession>A0A550BYJ3</accession>
<protein>
    <submittedName>
        <fullName evidence="4">Glycoside hydrolase family 78 protein</fullName>
    </submittedName>
</protein>
<sequence length="673" mass="71096">MMNLTYLTLICASSLRAAASAPSGPWDDFNYAPSSRTVYPTSVYEISGDVVNADNLAIPEGDSARLSSAGSWIALDFGREVGGIISMKFDSTTSDDASVTLAFTESPLFVNPALSDDSSISAPNMSVDGVITIPAPLGSGLWTQPTGTQRGGFRYLTISLVEGDSLTLSNVSCSITFMPHVDDLRGYKGYFYATDPGMEDEDLLTKIWYSGAYTIQTNIIAANEGRVQVRQGWNNSGTIGIASPVIVDGGKRDRTVWPGDMGIAGPAAFVALDDLVSIRNSLDEIFSLQDASTGGLPCSGPLISCAAGRSDTYHAWSLIGAYNYWLHSGDTDWIDTNWEQFVAGVAYLTAKVDTGAGLLNATGSKDWGRLGGGGFSLSPNALYYKVLLNGADIANALGDANTANIWLTNAASLKTALNDALWDEDAGLFFDNTTTTLHPQDGNSLAVWFNATSDDRKKRVSEGLTGNWVDVGAVAPELPDNVAPFAGSMEVHAHFEAGEAERALDLIRLQWGWMLTTNVSVQSTLLEGYTSNGSLLYRADAGYTDDASYISHAHGWSAGPTPALTAYVLGLSVTEPAGRAFRVQPQTAGLPAAEGGFETPLGWFGVSWTMDEDGAGFEMNVTAPQGTNGVAVLPVDGEVTVDGAAVSVADGREVELEGGAHTIKTAPATPYRH</sequence>
<evidence type="ECO:0000256" key="1">
    <source>
        <dbReference type="SAM" id="SignalP"/>
    </source>
</evidence>
<comment type="caution">
    <text evidence="4">The sequence shown here is derived from an EMBL/GenBank/DDBJ whole genome shotgun (WGS) entry which is preliminary data.</text>
</comment>
<dbReference type="Pfam" id="PF17390">
    <property type="entry name" value="Bac_rhamnosid_C"/>
    <property type="match status" value="1"/>
</dbReference>
<evidence type="ECO:0000259" key="3">
    <source>
        <dbReference type="Pfam" id="PF17390"/>
    </source>
</evidence>
<gene>
    <name evidence="4" type="ORF">BD626DRAFT_464584</name>
</gene>
<evidence type="ECO:0000313" key="4">
    <source>
        <dbReference type="EMBL" id="TRM57630.1"/>
    </source>
</evidence>
<feature type="domain" description="Alpha-L-rhamnosidase six-hairpin glycosidase" evidence="2">
    <location>
        <begin position="245"/>
        <end position="464"/>
    </location>
</feature>
<dbReference type="AlphaFoldDB" id="A0A550BYJ3"/>
<dbReference type="InterPro" id="IPR012341">
    <property type="entry name" value="6hp_glycosidase-like_sf"/>
</dbReference>
<dbReference type="Gene3D" id="1.50.10.10">
    <property type="match status" value="1"/>
</dbReference>
<dbReference type="PANTHER" id="PTHR34987:SF6">
    <property type="entry name" value="ALPHA-L-RHAMNOSIDASE SIX-HAIRPIN GLYCOSIDASE DOMAIN-CONTAINING PROTEIN"/>
    <property type="match status" value="1"/>
</dbReference>
<feature type="chain" id="PRO_5021864413" evidence="1">
    <location>
        <begin position="21"/>
        <end position="673"/>
    </location>
</feature>
<dbReference type="OrthoDB" id="10036721at2759"/>
<feature type="signal peptide" evidence="1">
    <location>
        <begin position="1"/>
        <end position="20"/>
    </location>
</feature>
<dbReference type="SUPFAM" id="SSF48208">
    <property type="entry name" value="Six-hairpin glycosidases"/>
    <property type="match status" value="1"/>
</dbReference>
<dbReference type="EMBL" id="VDMD01000044">
    <property type="protein sequence ID" value="TRM57630.1"/>
    <property type="molecule type" value="Genomic_DNA"/>
</dbReference>
<evidence type="ECO:0000259" key="2">
    <source>
        <dbReference type="Pfam" id="PF17389"/>
    </source>
</evidence>
<organism evidence="4 5">
    <name type="scientific">Schizophyllum amplum</name>
    <dbReference type="NCBI Taxonomy" id="97359"/>
    <lineage>
        <taxon>Eukaryota</taxon>
        <taxon>Fungi</taxon>
        <taxon>Dikarya</taxon>
        <taxon>Basidiomycota</taxon>
        <taxon>Agaricomycotina</taxon>
        <taxon>Agaricomycetes</taxon>
        <taxon>Agaricomycetidae</taxon>
        <taxon>Agaricales</taxon>
        <taxon>Schizophyllaceae</taxon>
        <taxon>Schizophyllum</taxon>
    </lineage>
</organism>
<dbReference type="Pfam" id="PF17389">
    <property type="entry name" value="Bac_rhamnosid6H"/>
    <property type="match status" value="1"/>
</dbReference>
<feature type="domain" description="Alpha-L-rhamnosidase C-terminal" evidence="3">
    <location>
        <begin position="570"/>
        <end position="641"/>
    </location>
</feature>